<feature type="transmembrane region" description="Helical" evidence="6">
    <location>
        <begin position="20"/>
        <end position="43"/>
    </location>
</feature>
<feature type="transmembrane region" description="Helical" evidence="6">
    <location>
        <begin position="252"/>
        <end position="268"/>
    </location>
</feature>
<evidence type="ECO:0000256" key="2">
    <source>
        <dbReference type="ARBA" id="ARBA00022475"/>
    </source>
</evidence>
<dbReference type="RefSeq" id="WP_121418979.1">
    <property type="nucleotide sequence ID" value="NZ_CABMOF010000011.1"/>
</dbReference>
<dbReference type="EMBL" id="LSZW01000035">
    <property type="protein sequence ID" value="KXK66649.1"/>
    <property type="molecule type" value="Genomic_DNA"/>
</dbReference>
<dbReference type="InterPro" id="IPR001851">
    <property type="entry name" value="ABC_transp_permease"/>
</dbReference>
<evidence type="ECO:0000256" key="6">
    <source>
        <dbReference type="SAM" id="Phobius"/>
    </source>
</evidence>
<dbReference type="STRING" id="626937.HMPREF3293_00480"/>
<accession>A0A136Q7Q1</accession>
<feature type="transmembrane region" description="Helical" evidence="6">
    <location>
        <begin position="100"/>
        <end position="122"/>
    </location>
</feature>
<reference evidence="7 8" key="1">
    <citation type="submission" date="2016-02" db="EMBL/GenBank/DDBJ databases">
        <authorList>
            <person name="Wen L."/>
            <person name="He K."/>
            <person name="Yang H."/>
        </authorList>
    </citation>
    <scope>NUCLEOTIDE SEQUENCE [LARGE SCALE GENOMIC DNA]</scope>
    <source>
        <strain evidence="7 8">DSM 22607</strain>
    </source>
</reference>
<feature type="transmembrane region" description="Helical" evidence="6">
    <location>
        <begin position="168"/>
        <end position="190"/>
    </location>
</feature>
<organism evidence="7 8">
    <name type="scientific">Christensenella minuta</name>
    <dbReference type="NCBI Taxonomy" id="626937"/>
    <lineage>
        <taxon>Bacteria</taxon>
        <taxon>Bacillati</taxon>
        <taxon>Bacillota</taxon>
        <taxon>Clostridia</taxon>
        <taxon>Christensenellales</taxon>
        <taxon>Christensenellaceae</taxon>
        <taxon>Christensenella</taxon>
    </lineage>
</organism>
<proteinExistence type="predicted"/>
<gene>
    <name evidence="7" type="ORF">HMPREF3293_00480</name>
</gene>
<dbReference type="KEGG" id="cmiu:B1H56_07220"/>
<feature type="transmembrane region" description="Helical" evidence="6">
    <location>
        <begin position="275"/>
        <end position="292"/>
    </location>
</feature>
<dbReference type="OrthoDB" id="9813906at2"/>
<feature type="transmembrane region" description="Helical" evidence="6">
    <location>
        <begin position="74"/>
        <end position="94"/>
    </location>
</feature>
<dbReference type="AlphaFoldDB" id="A0A136Q7Q1"/>
<name>A0A136Q7Q1_9FIRM</name>
<sequence length="334" mass="35474">MKSSVNILEKNKTKKTFRELGLLIFLIVLCVVFQAINPTFFTWENLADMLRNTSILAILAVGMMMVMITGGIDLSVGAIVALAGMVSALTVQYVPQLPAAVAILIGMGVGIGCGAVNGVLVAKGRIIPIIATLGMMNVFRGLTYLISGSKWVSAHQMSDGFKSIATSGIGPINTLIIIAVVVVLIFYYFLNYNRTGRYIYAVGSNPESAVITGIKKDRILIMSYTLLGLLTGMAGVLWVAKFASAQGDTATGYEMNVIAACVLGGVSVSGGTGKVGGLLLGVLLLGVLQNALPLINVSTFWEDFIQGIIILVAILLNISVKRRADKNALKRREI</sequence>
<dbReference type="PATRIC" id="fig|626937.4.peg.471"/>
<evidence type="ECO:0000256" key="1">
    <source>
        <dbReference type="ARBA" id="ARBA00004651"/>
    </source>
</evidence>
<keyword evidence="4 6" id="KW-1133">Transmembrane helix</keyword>
<evidence type="ECO:0000256" key="4">
    <source>
        <dbReference type="ARBA" id="ARBA00022989"/>
    </source>
</evidence>
<keyword evidence="3 6" id="KW-0812">Transmembrane</keyword>
<dbReference type="Proteomes" id="UP000070366">
    <property type="component" value="Unassembled WGS sequence"/>
</dbReference>
<protein>
    <submittedName>
        <fullName evidence="7">Putative ribose transport system permease protein RbsC</fullName>
    </submittedName>
</protein>
<feature type="transmembrane region" description="Helical" evidence="6">
    <location>
        <begin position="129"/>
        <end position="148"/>
    </location>
</feature>
<comment type="subcellular location">
    <subcellularLocation>
        <location evidence="1">Cell membrane</location>
        <topology evidence="1">Multi-pass membrane protein</topology>
    </subcellularLocation>
</comment>
<keyword evidence="5 6" id="KW-0472">Membrane</keyword>
<dbReference type="PANTHER" id="PTHR32196:SF72">
    <property type="entry name" value="RIBOSE IMPORT PERMEASE PROTEIN RBSC"/>
    <property type="match status" value="1"/>
</dbReference>
<dbReference type="Pfam" id="PF02653">
    <property type="entry name" value="BPD_transp_2"/>
    <property type="match status" value="1"/>
</dbReference>
<dbReference type="GO" id="GO:0005886">
    <property type="term" value="C:plasma membrane"/>
    <property type="evidence" value="ECO:0007669"/>
    <property type="project" value="UniProtKB-SubCell"/>
</dbReference>
<evidence type="ECO:0000256" key="3">
    <source>
        <dbReference type="ARBA" id="ARBA00022692"/>
    </source>
</evidence>
<evidence type="ECO:0000313" key="8">
    <source>
        <dbReference type="Proteomes" id="UP000070366"/>
    </source>
</evidence>
<keyword evidence="8" id="KW-1185">Reference proteome</keyword>
<feature type="transmembrane region" description="Helical" evidence="6">
    <location>
        <begin position="304"/>
        <end position="320"/>
    </location>
</feature>
<feature type="transmembrane region" description="Helical" evidence="6">
    <location>
        <begin position="49"/>
        <end position="67"/>
    </location>
</feature>
<comment type="caution">
    <text evidence="7">The sequence shown here is derived from an EMBL/GenBank/DDBJ whole genome shotgun (WGS) entry which is preliminary data.</text>
</comment>
<evidence type="ECO:0000313" key="7">
    <source>
        <dbReference type="EMBL" id="KXK66649.1"/>
    </source>
</evidence>
<keyword evidence="2" id="KW-1003">Cell membrane</keyword>
<evidence type="ECO:0000256" key="5">
    <source>
        <dbReference type="ARBA" id="ARBA00023136"/>
    </source>
</evidence>
<dbReference type="CDD" id="cd06579">
    <property type="entry name" value="TM_PBP1_transp_AraH_like"/>
    <property type="match status" value="1"/>
</dbReference>
<dbReference type="GO" id="GO:0022857">
    <property type="term" value="F:transmembrane transporter activity"/>
    <property type="evidence" value="ECO:0007669"/>
    <property type="project" value="InterPro"/>
</dbReference>
<dbReference type="PANTHER" id="PTHR32196">
    <property type="entry name" value="ABC TRANSPORTER PERMEASE PROTEIN YPHD-RELATED-RELATED"/>
    <property type="match status" value="1"/>
</dbReference>
<feature type="transmembrane region" description="Helical" evidence="6">
    <location>
        <begin position="219"/>
        <end position="240"/>
    </location>
</feature>